<dbReference type="AlphaFoldDB" id="A0A450TNZ9"/>
<accession>A0A450TNZ9</accession>
<proteinExistence type="predicted"/>
<gene>
    <name evidence="1" type="ORF">BECKFW1821C_GA0114237_101919</name>
</gene>
<dbReference type="EMBL" id="CAADFE010000019">
    <property type="protein sequence ID" value="VFJ69585.1"/>
    <property type="molecule type" value="Genomic_DNA"/>
</dbReference>
<evidence type="ECO:0000313" key="1">
    <source>
        <dbReference type="EMBL" id="VFJ69585.1"/>
    </source>
</evidence>
<name>A0A450TNZ9_9GAMM</name>
<sequence>MILDIPTTTLFISRSALLDVRSRLEICVVEAALRL</sequence>
<organism evidence="1">
    <name type="scientific">Candidatus Kentrum sp. FW</name>
    <dbReference type="NCBI Taxonomy" id="2126338"/>
    <lineage>
        <taxon>Bacteria</taxon>
        <taxon>Pseudomonadati</taxon>
        <taxon>Pseudomonadota</taxon>
        <taxon>Gammaproteobacteria</taxon>
        <taxon>Candidatus Kentrum</taxon>
    </lineage>
</organism>
<reference evidence="1" key="1">
    <citation type="submission" date="2019-02" db="EMBL/GenBank/DDBJ databases">
        <authorList>
            <person name="Gruber-Vodicka R. H."/>
            <person name="Seah K. B. B."/>
        </authorList>
    </citation>
    <scope>NUCLEOTIDE SEQUENCE</scope>
    <source>
        <strain evidence="1">BECK_BZ131</strain>
    </source>
</reference>
<protein>
    <submittedName>
        <fullName evidence="1">Uncharacterized protein</fullName>
    </submittedName>
</protein>